<dbReference type="Pfam" id="PF13654">
    <property type="entry name" value="AAA_32"/>
    <property type="match status" value="1"/>
</dbReference>
<dbReference type="InterPro" id="IPR046843">
    <property type="entry name" value="LonB_AAA-LID"/>
</dbReference>
<feature type="domain" description="Lon proteolytic" evidence="3">
    <location>
        <begin position="562"/>
        <end position="757"/>
    </location>
</feature>
<evidence type="ECO:0000259" key="3">
    <source>
        <dbReference type="PROSITE" id="PS51786"/>
    </source>
</evidence>
<accession>F6BJ14</accession>
<evidence type="ECO:0000313" key="4">
    <source>
        <dbReference type="EMBL" id="AEF16846.1"/>
    </source>
</evidence>
<dbReference type="GO" id="GO:0006508">
    <property type="term" value="P:proteolysis"/>
    <property type="evidence" value="ECO:0007669"/>
    <property type="project" value="UniProtKB-KW"/>
</dbReference>
<dbReference type="EC" id="3.4.21.53" evidence="2"/>
<name>F6BJ14_THEXL</name>
<dbReference type="GO" id="GO:0004252">
    <property type="term" value="F:serine-type endopeptidase activity"/>
    <property type="evidence" value="ECO:0007669"/>
    <property type="project" value="UniProtKB-UniRule"/>
</dbReference>
<dbReference type="GO" id="GO:0030163">
    <property type="term" value="P:protein catabolic process"/>
    <property type="evidence" value="ECO:0007669"/>
    <property type="project" value="InterPro"/>
</dbReference>
<dbReference type="HOGENOM" id="CLU_014785_0_1_9"/>
<sequence>MRELTPESLKKHIDPDLLGFETTDDVEPLKDLIGQERAKDAMEFGLRIKQKGYNIFITGITGTGKSSFAISSVSKIASSEKVPDDWVYVFNFDKPSQPIAINLRPGDGKRFKNDMRDFVEQLQREIPKAFNSKAYDLQKNEIVKKFQDRKNQLIQELNDLAKNFGFVLKETKTGIVSIPVVDGKQISNEEYELLDDEKRKEIEAKAANFEEKALQIWKDIQSIDKETRDAVHELDNSVGLIAVGHLIDDLRNKYAEYDGVSRYLDSLQRDILENIDSFRSDDDEDNQFPFIMRKNKKDVFKKYSVNLFVDNSNTNGAPVVVEYNPNYNNVLGNIEYESDFGVAITDFTKIKAGALHKANGGYLILQAKDVLTYPYVWDAIKRTLKTDKIAIENVASSYGLLSISSLKPEPIDLNVKVILIGTPYLYYILYNYDDDFKKLFKVKVDFNDVMDLNEESILKMASFIKKHCIEDNLRPFHKTGVAKVIEYSTRISEDQNKLSTQFNDIVEILYESNIWAEIEGSKAVTAHNVEKAIKEKIKRVNMIEEKYMEYFKDGTFLMDVDGEKVGIVNGLSVINLGDYQFGKPSRITVTTYPGEEGVVNIERETKMSGHIHDKGIMIITGFIGNRYALDFPLTLSARICFEQLYEGVEGDSASSTELYGLLSSLSDIPIRQDIAVTGSVNQFGVIQPVGGVTHKIEGFFKLCKVKGLTGRQGVIIPEQNAINLVLDDEVIDACKSGKFHIYTVNTIDEGMEILTGHKMSDINERVKNKLRLFYNILTKEKSSDKERNV</sequence>
<dbReference type="InterPro" id="IPR046844">
    <property type="entry name" value="Lon-like_helical"/>
</dbReference>
<dbReference type="GO" id="GO:0004176">
    <property type="term" value="F:ATP-dependent peptidase activity"/>
    <property type="evidence" value="ECO:0007669"/>
    <property type="project" value="UniProtKB-UniRule"/>
</dbReference>
<comment type="catalytic activity">
    <reaction evidence="2">
        <text>Hydrolysis of proteins in presence of ATP.</text>
        <dbReference type="EC" id="3.4.21.53"/>
    </reaction>
</comment>
<dbReference type="Pfam" id="PF20436">
    <property type="entry name" value="LonB_AAA-LID"/>
    <property type="match status" value="1"/>
</dbReference>
<keyword evidence="1 2" id="KW-0645">Protease</keyword>
<dbReference type="Gene3D" id="3.30.230.10">
    <property type="match status" value="1"/>
</dbReference>
<dbReference type="PANTHER" id="PTHR10046">
    <property type="entry name" value="ATP DEPENDENT LON PROTEASE FAMILY MEMBER"/>
    <property type="match status" value="1"/>
</dbReference>
<dbReference type="Gene3D" id="3.40.50.300">
    <property type="entry name" value="P-loop containing nucleotide triphosphate hydrolases"/>
    <property type="match status" value="2"/>
</dbReference>
<reference evidence="4" key="1">
    <citation type="submission" date="2011-05" db="EMBL/GenBank/DDBJ databases">
        <title>Complete sequence of Thermoanaerobacterium xylanolyticum LX-11.</title>
        <authorList>
            <consortium name="US DOE Joint Genome Institute"/>
            <person name="Lucas S."/>
            <person name="Han J."/>
            <person name="Lapidus A."/>
            <person name="Cheng J.-F."/>
            <person name="Goodwin L."/>
            <person name="Pitluck S."/>
            <person name="Peters L."/>
            <person name="Mikhailova N."/>
            <person name="Lu M."/>
            <person name="Han C."/>
            <person name="Tapia R."/>
            <person name="Land M."/>
            <person name="Hauser L."/>
            <person name="Kyrpides N."/>
            <person name="Ivanova N."/>
            <person name="Pagani I."/>
            <person name="Hemme C."/>
            <person name="Woyke T."/>
        </authorList>
    </citation>
    <scope>NUCLEOTIDE SEQUENCE</scope>
    <source>
        <strain evidence="4">LX-11</strain>
    </source>
</reference>
<dbReference type="SUPFAM" id="SSF52540">
    <property type="entry name" value="P-loop containing nucleoside triphosphate hydrolases"/>
    <property type="match status" value="2"/>
</dbReference>
<dbReference type="InterPro" id="IPR020568">
    <property type="entry name" value="Ribosomal_Su5_D2-typ_SF"/>
</dbReference>
<dbReference type="eggNOG" id="COG1067">
    <property type="taxonomic scope" value="Bacteria"/>
</dbReference>
<proteinExistence type="inferred from homology"/>
<dbReference type="InterPro" id="IPR008269">
    <property type="entry name" value="Lon_proteolytic"/>
</dbReference>
<evidence type="ECO:0000256" key="2">
    <source>
        <dbReference type="PROSITE-ProRule" id="PRU01122"/>
    </source>
</evidence>
<dbReference type="Pfam" id="PF05362">
    <property type="entry name" value="Lon_C"/>
    <property type="match status" value="1"/>
</dbReference>
<keyword evidence="2" id="KW-0720">Serine protease</keyword>
<protein>
    <recommendedName>
        <fullName evidence="2">endopeptidase La</fullName>
        <ecNumber evidence="2">3.4.21.53</ecNumber>
    </recommendedName>
</protein>
<dbReference type="EMBL" id="CP002739">
    <property type="protein sequence ID" value="AEF16846.1"/>
    <property type="molecule type" value="Genomic_DNA"/>
</dbReference>
<dbReference type="InterPro" id="IPR041699">
    <property type="entry name" value="AAA_32"/>
</dbReference>
<feature type="active site" evidence="2">
    <location>
        <position position="695"/>
    </location>
</feature>
<dbReference type="STRING" id="858215.Thexy_0805"/>
<dbReference type="PRINTS" id="PR00830">
    <property type="entry name" value="ENDOLAPTASE"/>
</dbReference>
<dbReference type="KEGG" id="txy:Thexy_0805"/>
<dbReference type="InterPro" id="IPR027417">
    <property type="entry name" value="P-loop_NTPase"/>
</dbReference>
<dbReference type="Pfam" id="PF20437">
    <property type="entry name" value="LonC_helical"/>
    <property type="match status" value="1"/>
</dbReference>
<organism evidence="4 5">
    <name type="scientific">Thermoanaerobacterium xylanolyticum (strain ATCC 49914 / DSM 7097 / LX-11)</name>
    <dbReference type="NCBI Taxonomy" id="858215"/>
    <lineage>
        <taxon>Bacteria</taxon>
        <taxon>Bacillati</taxon>
        <taxon>Bacillota</taxon>
        <taxon>Clostridia</taxon>
        <taxon>Thermoanaerobacterales</taxon>
        <taxon>Thermoanaerobacteraceae</taxon>
        <taxon>Thermoanaerobacterium</taxon>
    </lineage>
</organism>
<keyword evidence="5" id="KW-1185">Reference proteome</keyword>
<dbReference type="Gene3D" id="1.10.8.60">
    <property type="match status" value="1"/>
</dbReference>
<feature type="active site" evidence="2">
    <location>
        <position position="652"/>
    </location>
</feature>
<dbReference type="SUPFAM" id="SSF54211">
    <property type="entry name" value="Ribosomal protein S5 domain 2-like"/>
    <property type="match status" value="1"/>
</dbReference>
<gene>
    <name evidence="4" type="ordered locus">Thexy_0805</name>
</gene>
<comment type="similarity">
    <text evidence="2">Belongs to the peptidase S16 family.</text>
</comment>
<dbReference type="Proteomes" id="UP000007239">
    <property type="component" value="Chromosome"/>
</dbReference>
<evidence type="ECO:0000256" key="1">
    <source>
        <dbReference type="ARBA" id="ARBA00022670"/>
    </source>
</evidence>
<keyword evidence="2" id="KW-0378">Hydrolase</keyword>
<dbReference type="PROSITE" id="PS51786">
    <property type="entry name" value="LON_PROTEOLYTIC"/>
    <property type="match status" value="1"/>
</dbReference>
<dbReference type="InterPro" id="IPR014721">
    <property type="entry name" value="Ribsml_uS5_D2-typ_fold_subgr"/>
</dbReference>
<evidence type="ECO:0000313" key="5">
    <source>
        <dbReference type="Proteomes" id="UP000007239"/>
    </source>
</evidence>
<dbReference type="RefSeq" id="WP_013787594.1">
    <property type="nucleotide sequence ID" value="NC_015555.1"/>
</dbReference>
<dbReference type="GO" id="GO:0005524">
    <property type="term" value="F:ATP binding"/>
    <property type="evidence" value="ECO:0007669"/>
    <property type="project" value="InterPro"/>
</dbReference>
<dbReference type="InterPro" id="IPR027065">
    <property type="entry name" value="Lon_Prtase"/>
</dbReference>
<dbReference type="AlphaFoldDB" id="F6BJ14"/>